<proteinExistence type="predicted"/>
<keyword evidence="1" id="KW-0732">Signal</keyword>
<name>A0ABD1UQ21_9LAMI</name>
<evidence type="ECO:0000256" key="1">
    <source>
        <dbReference type="SAM" id="SignalP"/>
    </source>
</evidence>
<gene>
    <name evidence="2" type="ORF">Adt_11709</name>
</gene>
<organism evidence="2 3">
    <name type="scientific">Abeliophyllum distichum</name>
    <dbReference type="NCBI Taxonomy" id="126358"/>
    <lineage>
        <taxon>Eukaryota</taxon>
        <taxon>Viridiplantae</taxon>
        <taxon>Streptophyta</taxon>
        <taxon>Embryophyta</taxon>
        <taxon>Tracheophyta</taxon>
        <taxon>Spermatophyta</taxon>
        <taxon>Magnoliopsida</taxon>
        <taxon>eudicotyledons</taxon>
        <taxon>Gunneridae</taxon>
        <taxon>Pentapetalae</taxon>
        <taxon>asterids</taxon>
        <taxon>lamiids</taxon>
        <taxon>Lamiales</taxon>
        <taxon>Oleaceae</taxon>
        <taxon>Forsythieae</taxon>
        <taxon>Abeliophyllum</taxon>
    </lineage>
</organism>
<keyword evidence="3" id="KW-1185">Reference proteome</keyword>
<dbReference type="AlphaFoldDB" id="A0ABD1UQ21"/>
<reference evidence="3" key="1">
    <citation type="submission" date="2024-07" db="EMBL/GenBank/DDBJ databases">
        <title>Two chromosome-level genome assemblies of Korean endemic species Abeliophyllum distichum and Forsythia ovata (Oleaceae).</title>
        <authorList>
            <person name="Jang H."/>
        </authorList>
    </citation>
    <scope>NUCLEOTIDE SEQUENCE [LARGE SCALE GENOMIC DNA]</scope>
</reference>
<evidence type="ECO:0000313" key="2">
    <source>
        <dbReference type="EMBL" id="KAL2526655.1"/>
    </source>
</evidence>
<comment type="caution">
    <text evidence="2">The sequence shown here is derived from an EMBL/GenBank/DDBJ whole genome shotgun (WGS) entry which is preliminary data.</text>
</comment>
<dbReference type="EMBL" id="JBFOLK010000003">
    <property type="protein sequence ID" value="KAL2526655.1"/>
    <property type="molecule type" value="Genomic_DNA"/>
</dbReference>
<feature type="chain" id="PRO_5044809572" evidence="1">
    <location>
        <begin position="29"/>
        <end position="135"/>
    </location>
</feature>
<feature type="signal peptide" evidence="1">
    <location>
        <begin position="1"/>
        <end position="28"/>
    </location>
</feature>
<sequence>MLKNENNFLTGLTLLLLIFFIAKINSNAEQNFDVRQHLSTVTRYHVAKEISEDSFVPSNINDQCKTWNTCSYQEKVERIRSLVHSATIPFAKCRKQKKSLHDIPAWLWGWKSHWKGKHKGGELIREGDLLNCLML</sequence>
<accession>A0ABD1UQ21</accession>
<protein>
    <submittedName>
        <fullName evidence="2">Histidine acid phosphatase family protein</fullName>
    </submittedName>
</protein>
<dbReference type="Proteomes" id="UP001604336">
    <property type="component" value="Unassembled WGS sequence"/>
</dbReference>
<evidence type="ECO:0000313" key="3">
    <source>
        <dbReference type="Proteomes" id="UP001604336"/>
    </source>
</evidence>